<dbReference type="Pfam" id="PF07727">
    <property type="entry name" value="RVT_2"/>
    <property type="match status" value="2"/>
</dbReference>
<dbReference type="PANTHER" id="PTHR11439:SF470">
    <property type="entry name" value="CYSTEINE-RICH RLK (RECEPTOR-LIKE PROTEIN KINASE) 8"/>
    <property type="match status" value="1"/>
</dbReference>
<feature type="domain" description="Reverse transcriptase Ty1/copia-type" evidence="1">
    <location>
        <begin position="121"/>
        <end position="190"/>
    </location>
</feature>
<protein>
    <submittedName>
        <fullName evidence="2">Retrovirus-related Pol polyprotein from transposon RE2</fullName>
    </submittedName>
</protein>
<feature type="domain" description="Reverse transcriptase Ty1/copia-type" evidence="1">
    <location>
        <begin position="11"/>
        <end position="113"/>
    </location>
</feature>
<organism evidence="2">
    <name type="scientific">Sesamum radiatum</name>
    <name type="common">Black benniseed</name>
    <dbReference type="NCBI Taxonomy" id="300843"/>
    <lineage>
        <taxon>Eukaryota</taxon>
        <taxon>Viridiplantae</taxon>
        <taxon>Streptophyta</taxon>
        <taxon>Embryophyta</taxon>
        <taxon>Tracheophyta</taxon>
        <taxon>Spermatophyta</taxon>
        <taxon>Magnoliopsida</taxon>
        <taxon>eudicotyledons</taxon>
        <taxon>Gunneridae</taxon>
        <taxon>Pentapetalae</taxon>
        <taxon>asterids</taxon>
        <taxon>lamiids</taxon>
        <taxon>Lamiales</taxon>
        <taxon>Pedaliaceae</taxon>
        <taxon>Sesamum</taxon>
    </lineage>
</organism>
<reference evidence="2" key="1">
    <citation type="submission" date="2020-06" db="EMBL/GenBank/DDBJ databases">
        <authorList>
            <person name="Li T."/>
            <person name="Hu X."/>
            <person name="Zhang T."/>
            <person name="Song X."/>
            <person name="Zhang H."/>
            <person name="Dai N."/>
            <person name="Sheng W."/>
            <person name="Hou X."/>
            <person name="Wei L."/>
        </authorList>
    </citation>
    <scope>NUCLEOTIDE SEQUENCE</scope>
    <source>
        <strain evidence="2">G02</strain>
        <tissue evidence="2">Leaf</tissue>
    </source>
</reference>
<evidence type="ECO:0000313" key="2">
    <source>
        <dbReference type="EMBL" id="KAL0404370.1"/>
    </source>
</evidence>
<evidence type="ECO:0000259" key="1">
    <source>
        <dbReference type="Pfam" id="PF07727"/>
    </source>
</evidence>
<comment type="caution">
    <text evidence="2">The sequence shown here is derived from an EMBL/GenBank/DDBJ whole genome shotgun (WGS) entry which is preliminary data.</text>
</comment>
<dbReference type="InterPro" id="IPR043502">
    <property type="entry name" value="DNA/RNA_pol_sf"/>
</dbReference>
<dbReference type="PANTHER" id="PTHR11439">
    <property type="entry name" value="GAG-POL-RELATED RETROTRANSPOSON"/>
    <property type="match status" value="1"/>
</dbReference>
<reference evidence="2" key="2">
    <citation type="journal article" date="2024" name="Plant">
        <title>Genomic evolution and insights into agronomic trait innovations of Sesamum species.</title>
        <authorList>
            <person name="Miao H."/>
            <person name="Wang L."/>
            <person name="Qu L."/>
            <person name="Liu H."/>
            <person name="Sun Y."/>
            <person name="Le M."/>
            <person name="Wang Q."/>
            <person name="Wei S."/>
            <person name="Zheng Y."/>
            <person name="Lin W."/>
            <person name="Duan Y."/>
            <person name="Cao H."/>
            <person name="Xiong S."/>
            <person name="Wang X."/>
            <person name="Wei L."/>
            <person name="Li C."/>
            <person name="Ma Q."/>
            <person name="Ju M."/>
            <person name="Zhao R."/>
            <person name="Li G."/>
            <person name="Mu C."/>
            <person name="Tian Q."/>
            <person name="Mei H."/>
            <person name="Zhang T."/>
            <person name="Gao T."/>
            <person name="Zhang H."/>
        </authorList>
    </citation>
    <scope>NUCLEOTIDE SEQUENCE</scope>
    <source>
        <strain evidence="2">G02</strain>
    </source>
</reference>
<accession>A0AAW2TIJ2</accession>
<sequence length="244" mass="27582">MAKELEALEQNHTCTLDSLPSSKKAIDSKWVYKIKYNSDGSIERYKSCLVAKGYTQVEGLDYTESFTPVAKLTTVITLLAIAAAKLWGLHQLDVHNAFLHGDLDEEVYMTPPLDTWQPLTTANNSAHASTLKNYLDNCFHIKDLGPVNYFLGLEVARSPDGIFLSQRKYTLDILQETGMTGTKPISFPMEQNHKLALDDSVPLDNLGAYRRLIGRLIYLTITHPELCYSVHILSQVMHQPHHWH</sequence>
<name>A0AAW2TIJ2_SESRA</name>
<dbReference type="InterPro" id="IPR013103">
    <property type="entry name" value="RVT_2"/>
</dbReference>
<proteinExistence type="predicted"/>
<dbReference type="SUPFAM" id="SSF56672">
    <property type="entry name" value="DNA/RNA polymerases"/>
    <property type="match status" value="1"/>
</dbReference>
<dbReference type="AlphaFoldDB" id="A0AAW2TIJ2"/>
<dbReference type="EMBL" id="JACGWJ010000008">
    <property type="protein sequence ID" value="KAL0404370.1"/>
    <property type="molecule type" value="Genomic_DNA"/>
</dbReference>
<gene>
    <name evidence="2" type="ORF">Sradi_2077800</name>
</gene>